<evidence type="ECO:0000256" key="2">
    <source>
        <dbReference type="ARBA" id="ARBA00022536"/>
    </source>
</evidence>
<dbReference type="GO" id="GO:0007163">
    <property type="term" value="P:establishment or maintenance of cell polarity"/>
    <property type="evidence" value="ECO:0007669"/>
    <property type="project" value="UniProtKB-ARBA"/>
</dbReference>
<keyword evidence="2" id="KW-0245">EGF-like domain</keyword>
<keyword evidence="10" id="KW-1015">Disulfide bond</keyword>
<dbReference type="InterPro" id="IPR050971">
    <property type="entry name" value="Cadherin-domain_protein"/>
</dbReference>
<keyword evidence="3" id="KW-0812">Transmembrane</keyword>
<dbReference type="GO" id="GO:0005911">
    <property type="term" value="C:cell-cell junction"/>
    <property type="evidence" value="ECO:0007669"/>
    <property type="project" value="TreeGrafter"/>
</dbReference>
<dbReference type="PRINTS" id="PR00205">
    <property type="entry name" value="CADHERIN"/>
</dbReference>
<protein>
    <recommendedName>
        <fullName evidence="13">Cadherin domain-containing protein</fullName>
    </recommendedName>
</protein>
<dbReference type="GO" id="GO:0048589">
    <property type="term" value="P:developmental growth"/>
    <property type="evidence" value="ECO:0007669"/>
    <property type="project" value="UniProtKB-ARBA"/>
</dbReference>
<feature type="domain" description="Cadherin" evidence="13">
    <location>
        <begin position="83"/>
        <end position="185"/>
    </location>
</feature>
<dbReference type="Pfam" id="PF00028">
    <property type="entry name" value="Cadherin"/>
    <property type="match status" value="2"/>
</dbReference>
<dbReference type="InterPro" id="IPR002126">
    <property type="entry name" value="Cadherin-like_dom"/>
</dbReference>
<dbReference type="EMBL" id="GEBQ01032178">
    <property type="protein sequence ID" value="JAT07799.1"/>
    <property type="molecule type" value="Transcribed_RNA"/>
</dbReference>
<dbReference type="PROSITE" id="PS00232">
    <property type="entry name" value="CADHERIN_1"/>
    <property type="match status" value="1"/>
</dbReference>
<feature type="non-terminal residue" evidence="14">
    <location>
        <position position="185"/>
    </location>
</feature>
<dbReference type="GO" id="GO:0048513">
    <property type="term" value="P:animal organ development"/>
    <property type="evidence" value="ECO:0007669"/>
    <property type="project" value="UniProtKB-ARBA"/>
</dbReference>
<keyword evidence="5" id="KW-0677">Repeat</keyword>
<sequence>AVDRDLGYNGKLIFGITAGDVDSTFSINQETGDIRVTGYLDREKRERYYLNITVFDLGKPQLSCSRMLSVVVLDVNDNAPVFDKSVVSFRIKEDTKSGTEIFRFKATDEDLGENSHVWYQIVTDTENFHIDSRSGMLTVRQSLDRESQSSYELKIKASDRASDPNDPDALHAVALARVLVDDVND</sequence>
<dbReference type="SUPFAM" id="SSF49313">
    <property type="entry name" value="Cadherin-like"/>
    <property type="match status" value="2"/>
</dbReference>
<keyword evidence="11" id="KW-0325">Glycoprotein</keyword>
<reference evidence="14" key="1">
    <citation type="submission" date="2015-11" db="EMBL/GenBank/DDBJ databases">
        <title>De novo transcriptome assembly of four potential Pierce s Disease insect vectors from Arizona vineyards.</title>
        <authorList>
            <person name="Tassone E.E."/>
        </authorList>
    </citation>
    <scope>NUCLEOTIDE SEQUENCE</scope>
</reference>
<feature type="domain" description="Cadherin" evidence="13">
    <location>
        <begin position="1"/>
        <end position="82"/>
    </location>
</feature>
<dbReference type="GO" id="GO:0005886">
    <property type="term" value="C:plasma membrane"/>
    <property type="evidence" value="ECO:0007669"/>
    <property type="project" value="UniProtKB-SubCell"/>
</dbReference>
<keyword evidence="6 12" id="KW-0106">Calcium</keyword>
<evidence type="ECO:0000259" key="13">
    <source>
        <dbReference type="PROSITE" id="PS50268"/>
    </source>
</evidence>
<gene>
    <name evidence="14" type="ORF">g.3506</name>
</gene>
<evidence type="ECO:0000313" key="14">
    <source>
        <dbReference type="EMBL" id="JAT07799.1"/>
    </source>
</evidence>
<dbReference type="PANTHER" id="PTHR24025">
    <property type="entry name" value="DESMOGLEIN FAMILY MEMBER"/>
    <property type="match status" value="1"/>
</dbReference>
<dbReference type="GO" id="GO:0008104">
    <property type="term" value="P:intracellular protein localization"/>
    <property type="evidence" value="ECO:0007669"/>
    <property type="project" value="UniProtKB-ARBA"/>
</dbReference>
<dbReference type="Gene3D" id="2.60.40.60">
    <property type="entry name" value="Cadherins"/>
    <property type="match status" value="2"/>
</dbReference>
<dbReference type="GO" id="GO:0030154">
    <property type="term" value="P:cell differentiation"/>
    <property type="evidence" value="ECO:0007669"/>
    <property type="project" value="UniProtKB-ARBA"/>
</dbReference>
<dbReference type="CDD" id="cd11304">
    <property type="entry name" value="Cadherin_repeat"/>
    <property type="match status" value="2"/>
</dbReference>
<dbReference type="PANTHER" id="PTHR24025:SF23">
    <property type="entry name" value="NEURAL-CADHERIN"/>
    <property type="match status" value="1"/>
</dbReference>
<keyword evidence="8" id="KW-1133">Transmembrane helix</keyword>
<accession>A0A1B6K8L2</accession>
<keyword evidence="7" id="KW-0130">Cell adhesion</keyword>
<comment type="subcellular location">
    <subcellularLocation>
        <location evidence="1">Cell membrane</location>
        <topology evidence="1">Single-pass type I membrane protein</topology>
    </subcellularLocation>
</comment>
<evidence type="ECO:0000256" key="8">
    <source>
        <dbReference type="ARBA" id="ARBA00022989"/>
    </source>
</evidence>
<evidence type="ECO:0000256" key="5">
    <source>
        <dbReference type="ARBA" id="ARBA00022737"/>
    </source>
</evidence>
<dbReference type="InterPro" id="IPR015919">
    <property type="entry name" value="Cadherin-like_sf"/>
</dbReference>
<keyword evidence="9" id="KW-0472">Membrane</keyword>
<dbReference type="FunFam" id="2.60.40.60:FF:000033">
    <property type="entry name" value="FAT atypical cadherin 1"/>
    <property type="match status" value="1"/>
</dbReference>
<name>A0A1B6K8L2_9HEMI</name>
<dbReference type="GO" id="GO:0048731">
    <property type="term" value="P:system development"/>
    <property type="evidence" value="ECO:0007669"/>
    <property type="project" value="UniProtKB-ARBA"/>
</dbReference>
<proteinExistence type="predicted"/>
<dbReference type="InterPro" id="IPR020894">
    <property type="entry name" value="Cadherin_CS"/>
</dbReference>
<dbReference type="GO" id="GO:0007156">
    <property type="term" value="P:homophilic cell adhesion via plasma membrane adhesion molecules"/>
    <property type="evidence" value="ECO:0007669"/>
    <property type="project" value="InterPro"/>
</dbReference>
<evidence type="ECO:0000256" key="12">
    <source>
        <dbReference type="PROSITE-ProRule" id="PRU00043"/>
    </source>
</evidence>
<evidence type="ECO:0000256" key="3">
    <source>
        <dbReference type="ARBA" id="ARBA00022692"/>
    </source>
</evidence>
<dbReference type="FunFam" id="2.60.40.60:FF:000039">
    <property type="entry name" value="FAT atypical cadherin 3"/>
    <property type="match status" value="1"/>
</dbReference>
<evidence type="ECO:0000256" key="1">
    <source>
        <dbReference type="ARBA" id="ARBA00004251"/>
    </source>
</evidence>
<keyword evidence="4" id="KW-0732">Signal</keyword>
<evidence type="ECO:0000256" key="4">
    <source>
        <dbReference type="ARBA" id="ARBA00022729"/>
    </source>
</evidence>
<evidence type="ECO:0000256" key="9">
    <source>
        <dbReference type="ARBA" id="ARBA00023136"/>
    </source>
</evidence>
<organism evidence="14">
    <name type="scientific">Graphocephala atropunctata</name>
    <dbReference type="NCBI Taxonomy" id="36148"/>
    <lineage>
        <taxon>Eukaryota</taxon>
        <taxon>Metazoa</taxon>
        <taxon>Ecdysozoa</taxon>
        <taxon>Arthropoda</taxon>
        <taxon>Hexapoda</taxon>
        <taxon>Insecta</taxon>
        <taxon>Pterygota</taxon>
        <taxon>Neoptera</taxon>
        <taxon>Paraneoptera</taxon>
        <taxon>Hemiptera</taxon>
        <taxon>Auchenorrhyncha</taxon>
        <taxon>Membracoidea</taxon>
        <taxon>Cicadellidae</taxon>
        <taxon>Cicadellinae</taxon>
        <taxon>Cicadellini</taxon>
        <taxon>Graphocephala</taxon>
    </lineage>
</organism>
<evidence type="ECO:0000256" key="11">
    <source>
        <dbReference type="ARBA" id="ARBA00023180"/>
    </source>
</evidence>
<evidence type="ECO:0000256" key="6">
    <source>
        <dbReference type="ARBA" id="ARBA00022837"/>
    </source>
</evidence>
<dbReference type="GO" id="GO:0001736">
    <property type="term" value="P:establishment of planar polarity"/>
    <property type="evidence" value="ECO:0007669"/>
    <property type="project" value="UniProtKB-ARBA"/>
</dbReference>
<dbReference type="PROSITE" id="PS50268">
    <property type="entry name" value="CADHERIN_2"/>
    <property type="match status" value="2"/>
</dbReference>
<evidence type="ECO:0000256" key="10">
    <source>
        <dbReference type="ARBA" id="ARBA00023157"/>
    </source>
</evidence>
<dbReference type="SMART" id="SM00112">
    <property type="entry name" value="CA"/>
    <property type="match status" value="2"/>
</dbReference>
<evidence type="ECO:0000256" key="7">
    <source>
        <dbReference type="ARBA" id="ARBA00022889"/>
    </source>
</evidence>
<dbReference type="GO" id="GO:0005509">
    <property type="term" value="F:calcium ion binding"/>
    <property type="evidence" value="ECO:0007669"/>
    <property type="project" value="UniProtKB-UniRule"/>
</dbReference>
<feature type="non-terminal residue" evidence="14">
    <location>
        <position position="1"/>
    </location>
</feature>
<dbReference type="AlphaFoldDB" id="A0A1B6K8L2"/>